<sequence length="211" mass="22721">MEQAGPRLTPNGFSGAIATGGAASVAVRFRGESVVDHGNQKLIGYGVTAVVVAIVFALRFRSMSKERRLKLEFMWILPAIMVAATVFLLMQFTPHGTDWLWLAGIFAVGGTIGWWRGRLIPIAIDPDTHELNTKPSPAAILFLLGIVVVRFALKTVFEAEAEAWHISAVLLTDGFVVLGVGLFGVSRLEMALRAIGLLREARAAKATPQAA</sequence>
<dbReference type="InterPro" id="IPR058247">
    <property type="entry name" value="DUF1453"/>
</dbReference>
<proteinExistence type="predicted"/>
<dbReference type="EMBL" id="QDKQ01000026">
    <property type="protein sequence ID" value="PVM91982.1"/>
    <property type="molecule type" value="Genomic_DNA"/>
</dbReference>
<keyword evidence="1" id="KW-0812">Transmembrane</keyword>
<feature type="transmembrane region" description="Helical" evidence="1">
    <location>
        <begin position="163"/>
        <end position="185"/>
    </location>
</feature>
<evidence type="ECO:0000313" key="2">
    <source>
        <dbReference type="EMBL" id="PVM91982.1"/>
    </source>
</evidence>
<organism evidence="2 3">
    <name type="scientific">Caulobacter endophyticus</name>
    <dbReference type="NCBI Taxonomy" id="2172652"/>
    <lineage>
        <taxon>Bacteria</taxon>
        <taxon>Pseudomonadati</taxon>
        <taxon>Pseudomonadota</taxon>
        <taxon>Alphaproteobacteria</taxon>
        <taxon>Caulobacterales</taxon>
        <taxon>Caulobacteraceae</taxon>
        <taxon>Caulobacter</taxon>
    </lineage>
</organism>
<gene>
    <name evidence="2" type="ORF">DDF67_05655</name>
</gene>
<protein>
    <recommendedName>
        <fullName evidence="4">DUF1453 domain-containing protein</fullName>
    </recommendedName>
</protein>
<accession>A0A2T9K7M4</accession>
<keyword evidence="3" id="KW-1185">Reference proteome</keyword>
<dbReference type="Proteomes" id="UP000245073">
    <property type="component" value="Unassembled WGS sequence"/>
</dbReference>
<feature type="transmembrane region" description="Helical" evidence="1">
    <location>
        <begin position="138"/>
        <end position="157"/>
    </location>
</feature>
<evidence type="ECO:0008006" key="4">
    <source>
        <dbReference type="Google" id="ProtNLM"/>
    </source>
</evidence>
<name>A0A2T9K7M4_9CAUL</name>
<reference evidence="2 3" key="1">
    <citation type="submission" date="2018-04" db="EMBL/GenBank/DDBJ databases">
        <title>The genome sequence of Caulobacter sp. 744.</title>
        <authorList>
            <person name="Gao J."/>
            <person name="Sun J."/>
        </authorList>
    </citation>
    <scope>NUCLEOTIDE SEQUENCE [LARGE SCALE GENOMIC DNA]</scope>
    <source>
        <strain evidence="2 3">774</strain>
    </source>
</reference>
<keyword evidence="1" id="KW-0472">Membrane</keyword>
<evidence type="ECO:0000256" key="1">
    <source>
        <dbReference type="SAM" id="Phobius"/>
    </source>
</evidence>
<evidence type="ECO:0000313" key="3">
    <source>
        <dbReference type="Proteomes" id="UP000245073"/>
    </source>
</evidence>
<comment type="caution">
    <text evidence="2">The sequence shown here is derived from an EMBL/GenBank/DDBJ whole genome shotgun (WGS) entry which is preliminary data.</text>
</comment>
<feature type="transmembrane region" description="Helical" evidence="1">
    <location>
        <begin position="73"/>
        <end position="93"/>
    </location>
</feature>
<keyword evidence="1" id="KW-1133">Transmembrane helix</keyword>
<feature type="transmembrane region" description="Helical" evidence="1">
    <location>
        <begin position="99"/>
        <end position="117"/>
    </location>
</feature>
<dbReference type="AlphaFoldDB" id="A0A2T9K7M4"/>
<feature type="transmembrane region" description="Helical" evidence="1">
    <location>
        <begin position="42"/>
        <end position="61"/>
    </location>
</feature>
<dbReference type="Pfam" id="PF07301">
    <property type="entry name" value="DUF1453"/>
    <property type="match status" value="1"/>
</dbReference>